<keyword evidence="5 7" id="KW-0663">Pyridoxal phosphate</keyword>
<dbReference type="InterPro" id="IPR015421">
    <property type="entry name" value="PyrdxlP-dep_Trfase_major"/>
</dbReference>
<dbReference type="EMBL" id="CP014265">
    <property type="protein sequence ID" value="AMK14686.1"/>
    <property type="molecule type" value="Genomic_DNA"/>
</dbReference>
<reference evidence="9 11" key="1">
    <citation type="journal article" date="2016" name="Genome Announc.">
        <title>Draft Genome Sequence of the Rumen Methanogen Methanobrevibacter olleyae YLM1.</title>
        <authorList>
            <person name="Kelly W.J."/>
            <person name="Li D."/>
            <person name="Lambie S.C."/>
            <person name="Cox F."/>
            <person name="Attwood G.T."/>
            <person name="Altermann E."/>
            <person name="Leahy S.C."/>
        </authorList>
    </citation>
    <scope>NUCLEOTIDE SEQUENCE [LARGE SCALE GENOMIC DNA]</scope>
    <source>
        <strain evidence="9 11">YLM1</strain>
    </source>
</reference>
<dbReference type="InterPro" id="IPR015422">
    <property type="entry name" value="PyrdxlP-dep_Trfase_small"/>
</dbReference>
<keyword evidence="6 7" id="KW-0368">Histidine biosynthesis</keyword>
<dbReference type="Proteomes" id="UP000183442">
    <property type="component" value="Unassembled WGS sequence"/>
</dbReference>
<reference evidence="11" key="2">
    <citation type="submission" date="2016-02" db="EMBL/GenBank/DDBJ databases">
        <title>The draft genome sequence of the rumen methanogen Methanobrevibacter olleyae YLM1.</title>
        <authorList>
            <consortium name="New Zealand Agricultural Greenhouse Gas Research Centre/Pastoral Greenhouse Gas Research Consortium"/>
            <person name="Kelly W.J."/>
            <person name="Li D."/>
            <person name="Lambie S.C."/>
            <person name="Attwood G.T."/>
            <person name="Altermann E."/>
            <person name="Leahy S.C."/>
        </authorList>
    </citation>
    <scope>NUCLEOTIDE SEQUENCE [LARGE SCALE GENOMIC DNA]</scope>
    <source>
        <strain evidence="11">YLM1</strain>
    </source>
</reference>
<evidence type="ECO:0000313" key="9">
    <source>
        <dbReference type="EMBL" id="AMK14686.1"/>
    </source>
</evidence>
<evidence type="ECO:0000256" key="6">
    <source>
        <dbReference type="ARBA" id="ARBA00023102"/>
    </source>
</evidence>
<dbReference type="GeneID" id="28488422"/>
<dbReference type="Gene3D" id="3.90.1150.10">
    <property type="entry name" value="Aspartate Aminotransferase, domain 1"/>
    <property type="match status" value="1"/>
</dbReference>
<dbReference type="GO" id="GO:0004400">
    <property type="term" value="F:histidinol-phosphate transaminase activity"/>
    <property type="evidence" value="ECO:0007669"/>
    <property type="project" value="UniProtKB-UniRule"/>
</dbReference>
<evidence type="ECO:0000256" key="1">
    <source>
        <dbReference type="ARBA" id="ARBA00001933"/>
    </source>
</evidence>
<dbReference type="CDD" id="cd00609">
    <property type="entry name" value="AAT_like"/>
    <property type="match status" value="1"/>
</dbReference>
<dbReference type="InterPro" id="IPR005861">
    <property type="entry name" value="HisP_aminotrans"/>
</dbReference>
<dbReference type="HAMAP" id="MF_01023">
    <property type="entry name" value="HisC_aminotrans_2"/>
    <property type="match status" value="1"/>
</dbReference>
<dbReference type="SUPFAM" id="SSF53383">
    <property type="entry name" value="PLP-dependent transferases"/>
    <property type="match status" value="1"/>
</dbReference>
<evidence type="ECO:0000313" key="12">
    <source>
        <dbReference type="Proteomes" id="UP000183442"/>
    </source>
</evidence>
<evidence type="ECO:0000256" key="3">
    <source>
        <dbReference type="ARBA" id="ARBA00022605"/>
    </source>
</evidence>
<dbReference type="NCBIfam" id="TIGR01141">
    <property type="entry name" value="hisC"/>
    <property type="match status" value="1"/>
</dbReference>
<feature type="domain" description="Aminotransferase class I/classII large" evidence="8">
    <location>
        <begin position="32"/>
        <end position="366"/>
    </location>
</feature>
<name>A0A126QXW8_METOL</name>
<evidence type="ECO:0000259" key="8">
    <source>
        <dbReference type="Pfam" id="PF00155"/>
    </source>
</evidence>
<evidence type="ECO:0000313" key="11">
    <source>
        <dbReference type="Proteomes" id="UP000066376"/>
    </source>
</evidence>
<keyword evidence="4 7" id="KW-0808">Transferase</keyword>
<dbReference type="PANTHER" id="PTHR42885">
    <property type="entry name" value="HISTIDINOL-PHOSPHATE AMINOTRANSFERASE-RELATED"/>
    <property type="match status" value="1"/>
</dbReference>
<comment type="similarity">
    <text evidence="7">Belongs to the class-II pyridoxal-phosphate-dependent aminotransferase family. Histidinol-phosphate aminotransferase subfamily.</text>
</comment>
<gene>
    <name evidence="7" type="primary">hisC</name>
    <name evidence="10" type="ORF">SAMN02910297_01196</name>
    <name evidence="9" type="ORF">YLM1_0126</name>
</gene>
<evidence type="ECO:0000256" key="2">
    <source>
        <dbReference type="ARBA" id="ARBA00022576"/>
    </source>
</evidence>
<comment type="pathway">
    <text evidence="7">Amino-acid biosynthesis; L-histidine biosynthesis; L-histidine from 5-phospho-alpha-D-ribose 1-diphosphate: step 7/9.</text>
</comment>
<dbReference type="Gene3D" id="3.40.640.10">
    <property type="entry name" value="Type I PLP-dependent aspartate aminotransferase-like (Major domain)"/>
    <property type="match status" value="1"/>
</dbReference>
<keyword evidence="11" id="KW-1185">Reference proteome</keyword>
<dbReference type="Pfam" id="PF00155">
    <property type="entry name" value="Aminotran_1_2"/>
    <property type="match status" value="1"/>
</dbReference>
<dbReference type="EC" id="2.6.1.9" evidence="7"/>
<dbReference type="GO" id="GO:0000105">
    <property type="term" value="P:L-histidine biosynthetic process"/>
    <property type="evidence" value="ECO:0007669"/>
    <property type="project" value="UniProtKB-UniRule"/>
</dbReference>
<proteinExistence type="inferred from homology"/>
<comment type="cofactor">
    <cofactor evidence="1 7">
        <name>pyridoxal 5'-phosphate</name>
        <dbReference type="ChEBI" id="CHEBI:597326"/>
    </cofactor>
</comment>
<organism evidence="9 11">
    <name type="scientific">Methanobrevibacter olleyae</name>
    <dbReference type="NCBI Taxonomy" id="294671"/>
    <lineage>
        <taxon>Archaea</taxon>
        <taxon>Methanobacteriati</taxon>
        <taxon>Methanobacteriota</taxon>
        <taxon>Methanomada group</taxon>
        <taxon>Methanobacteria</taxon>
        <taxon>Methanobacteriales</taxon>
        <taxon>Methanobacteriaceae</taxon>
        <taxon>Methanobrevibacter</taxon>
    </lineage>
</organism>
<dbReference type="PATRIC" id="fig|294671.3.peg.127"/>
<comment type="catalytic activity">
    <reaction evidence="7">
        <text>L-histidinol phosphate + 2-oxoglutarate = 3-(imidazol-4-yl)-2-oxopropyl phosphate + L-glutamate</text>
        <dbReference type="Rhea" id="RHEA:23744"/>
        <dbReference type="ChEBI" id="CHEBI:16810"/>
        <dbReference type="ChEBI" id="CHEBI:29985"/>
        <dbReference type="ChEBI" id="CHEBI:57766"/>
        <dbReference type="ChEBI" id="CHEBI:57980"/>
        <dbReference type="EC" id="2.6.1.9"/>
    </reaction>
</comment>
<dbReference type="OrthoDB" id="9929at2157"/>
<sequence>MKVRNAVEELDPYVPGRSKEEIAQEFGVKKEDIIKLGSNENPWGPSPKVKEAIEAELKNINRYPESDLEELKKEFARYSDVKQEQIIIGGDGADELIDTLAKTFIEEKDEFIVPLPSYMYYEFLFKPYGAIPHYAKWNLKTNTLDLDSVLDAINEKTKILFLCTPNNPTGGLISQDEFRAILNKTNKSKGGVCDAIVVIDEAYFEYSKTNNVNLLEEYDNIFIIRTMSKVMGLAGMRIGYGISTKEIIEYMHRIKPVFSLTKLSYIAALTTIKDSEYIEESIEKGIESRDFLYDEISKMKSVKAYKSYSNFILIDIHNTGFRAAELTREFMKRGMIVRDCSSFKGLDDYYIRISICTLEEDKKFIEVMKEILNE</sequence>
<dbReference type="KEGG" id="mol:YLM1_0126"/>
<dbReference type="InterPro" id="IPR015424">
    <property type="entry name" value="PyrdxlP-dep_Trfase"/>
</dbReference>
<reference evidence="10" key="4">
    <citation type="submission" date="2016-10" db="EMBL/GenBank/DDBJ databases">
        <authorList>
            <person name="de Groot N.N."/>
        </authorList>
    </citation>
    <scope>NUCLEOTIDE SEQUENCE [LARGE SCALE GENOMIC DNA]</scope>
    <source>
        <strain evidence="10">DSM 16632</strain>
    </source>
</reference>
<protein>
    <recommendedName>
        <fullName evidence="7">Histidinol-phosphate aminotransferase</fullName>
        <ecNumber evidence="7">2.6.1.9</ecNumber>
    </recommendedName>
    <alternativeName>
        <fullName evidence="7">Imidazole acetol-phosphate transaminase</fullName>
    </alternativeName>
</protein>
<dbReference type="AlphaFoldDB" id="A0A126QXW8"/>
<dbReference type="STRING" id="294671.YLM1_0126"/>
<reference evidence="12" key="3">
    <citation type="submission" date="2016-10" db="EMBL/GenBank/DDBJ databases">
        <authorList>
            <person name="Varghese N."/>
        </authorList>
    </citation>
    <scope>NUCLEOTIDE SEQUENCE [LARGE SCALE GENOMIC DNA]</scope>
    <source>
        <strain evidence="12">DSM 16632</strain>
    </source>
</reference>
<keyword evidence="2 7" id="KW-0032">Aminotransferase</keyword>
<dbReference type="PANTHER" id="PTHR42885:SF2">
    <property type="entry name" value="HISTIDINOL-PHOSPHATE AMINOTRANSFERASE"/>
    <property type="match status" value="1"/>
</dbReference>
<dbReference type="Proteomes" id="UP000066376">
    <property type="component" value="Chromosome"/>
</dbReference>
<dbReference type="RefSeq" id="WP_067145312.1">
    <property type="nucleotide sequence ID" value="NZ_CP014265.1"/>
</dbReference>
<dbReference type="GO" id="GO:0030170">
    <property type="term" value="F:pyridoxal phosphate binding"/>
    <property type="evidence" value="ECO:0007669"/>
    <property type="project" value="InterPro"/>
</dbReference>
<evidence type="ECO:0000256" key="5">
    <source>
        <dbReference type="ARBA" id="ARBA00022898"/>
    </source>
</evidence>
<keyword evidence="3 7" id="KW-0028">Amino-acid biosynthesis</keyword>
<accession>A0A126QXW8</accession>
<dbReference type="UniPathway" id="UPA00031">
    <property type="reaction ID" value="UER00012"/>
</dbReference>
<feature type="modified residue" description="N6-(pyridoxal phosphate)lysine" evidence="7">
    <location>
        <position position="229"/>
    </location>
</feature>
<dbReference type="EMBL" id="FOTL01000018">
    <property type="protein sequence ID" value="SFL55177.1"/>
    <property type="molecule type" value="Genomic_DNA"/>
</dbReference>
<evidence type="ECO:0000313" key="10">
    <source>
        <dbReference type="EMBL" id="SFL55177.1"/>
    </source>
</evidence>
<evidence type="ECO:0000256" key="7">
    <source>
        <dbReference type="HAMAP-Rule" id="MF_01023"/>
    </source>
</evidence>
<dbReference type="InterPro" id="IPR004839">
    <property type="entry name" value="Aminotransferase_I/II_large"/>
</dbReference>
<evidence type="ECO:0000256" key="4">
    <source>
        <dbReference type="ARBA" id="ARBA00022679"/>
    </source>
</evidence>